<proteinExistence type="predicted"/>
<evidence type="ECO:0000259" key="1">
    <source>
        <dbReference type="Pfam" id="PF12392"/>
    </source>
</evidence>
<dbReference type="AlphaFoldDB" id="A0A6M4INK4"/>
<dbReference type="PANTHER" id="PTHR30217:SF10">
    <property type="entry name" value="23S RRNA 5-HYDROXYCYTIDINE C2501 SYNTHASE"/>
    <property type="match status" value="1"/>
</dbReference>
<reference evidence="2 3" key="1">
    <citation type="submission" date="2020-05" db="EMBL/GenBank/DDBJ databases">
        <title>Complete genome sequence of Gemmatimonas greenlandica TET16.</title>
        <authorList>
            <person name="Zeng Y."/>
        </authorList>
    </citation>
    <scope>NUCLEOTIDE SEQUENCE [LARGE SCALE GENOMIC DNA]</scope>
    <source>
        <strain evidence="2 3">TET16</strain>
    </source>
</reference>
<protein>
    <submittedName>
        <fullName evidence="2">U32 family peptidase</fullName>
    </submittedName>
</protein>
<dbReference type="EMBL" id="CP053085">
    <property type="protein sequence ID" value="QJR35006.1"/>
    <property type="molecule type" value="Genomic_DNA"/>
</dbReference>
<dbReference type="InterPro" id="IPR051454">
    <property type="entry name" value="RNA/ubiquinone_mod_enzymes"/>
</dbReference>
<dbReference type="Proteomes" id="UP000500938">
    <property type="component" value="Chromosome"/>
</dbReference>
<dbReference type="RefSeq" id="WP_171224434.1">
    <property type="nucleotide sequence ID" value="NZ_CP053085.1"/>
</dbReference>
<keyword evidence="3" id="KW-1185">Reference proteome</keyword>
<dbReference type="Pfam" id="PF01136">
    <property type="entry name" value="Peptidase_U32"/>
    <property type="match status" value="2"/>
</dbReference>
<sequence>MSRTPVPELLAPAGTLDAVRAAVANGANAVYLGASMYNARDEGAQLSLDELALACAIAHARGARVYLTFNVLIKPEELGEALAYLGECVDRGIDAAIVQDLGVVRLIQQVYPQLEVHGSTQMTVHDAAGARVMQRLGVERVVLARENTLEDIRAIRQAVPELGLETFVHGALCISYSGQCFMSGMISERSANRGSCAQSCRKDYTLTDEATGATLDSGYLISAKDLAAHDHLEQLAELGIGCLKVEGRKKKPEYVATVTKAYRGWLDALARGERELAPSIEEVEPLVQIFSRGNTGGMYGGREGREYITRTQPDNRGLPIGKVVGHEGAELIVETTHAIAVGDGLGFESPELTSSATMGGSVQNVRHVWTRNGTHRQVVSVRLSAARSRVPDGWRVVRTSDATLLRQAQESFASVAVPERVGALRIDVRVFGHSGGPLKTIWNSGEMEVTVRGEVPLSVASKRALDVPQLREQLGRLGGTAFKLGTVDVAGLADGLFLPVSELNRIRQDAVAQLEEQLGWARQSDVAVREARIAEVVDTVASSIPSAVTDASFALRAIVCDLDTAREAAAGGATEIVLDPFLRHPTPPLARVHALREELAAAGVTLRLRTPTIVRPEERKRLEKWLALDLPLLTGHLGLLAEFGGAGRDVIADYATNVFNQHTAQLLFELGASRLVASIELTTEELGQLTDPWRGRNFDVLVYGRTEGMTIEHCVLSAAFDREPTTCRDLCVQKHTNVSLTDPAGYTFAVATDSACRNRLLHSRPIDGSEYLPDLWAQGVRGYQMVFNVPGDPVQQIVRAYRDMLDALAGNVLPEMTATRRLLDGAFTRGHFARAV</sequence>
<dbReference type="KEGG" id="ggr:HKW67_05505"/>
<organism evidence="2 3">
    <name type="scientific">Gemmatimonas groenlandica</name>
    <dbReference type="NCBI Taxonomy" id="2732249"/>
    <lineage>
        <taxon>Bacteria</taxon>
        <taxon>Pseudomonadati</taxon>
        <taxon>Gemmatimonadota</taxon>
        <taxon>Gemmatimonadia</taxon>
        <taxon>Gemmatimonadales</taxon>
        <taxon>Gemmatimonadaceae</taxon>
        <taxon>Gemmatimonas</taxon>
    </lineage>
</organism>
<gene>
    <name evidence="2" type="ORF">HKW67_05505</name>
</gene>
<accession>A0A6M4INK4</accession>
<dbReference type="PROSITE" id="PS01276">
    <property type="entry name" value="PEPTIDASE_U32"/>
    <property type="match status" value="1"/>
</dbReference>
<dbReference type="InterPro" id="IPR001539">
    <property type="entry name" value="Peptidase_U32"/>
</dbReference>
<dbReference type="PANTHER" id="PTHR30217">
    <property type="entry name" value="PEPTIDASE U32 FAMILY"/>
    <property type="match status" value="1"/>
</dbReference>
<dbReference type="Pfam" id="PF12392">
    <property type="entry name" value="DUF3656"/>
    <property type="match status" value="1"/>
</dbReference>
<feature type="domain" description="Peptidase U32 collagenase" evidence="1">
    <location>
        <begin position="396"/>
        <end position="517"/>
    </location>
</feature>
<evidence type="ECO:0000313" key="2">
    <source>
        <dbReference type="EMBL" id="QJR35006.1"/>
    </source>
</evidence>
<evidence type="ECO:0000313" key="3">
    <source>
        <dbReference type="Proteomes" id="UP000500938"/>
    </source>
</evidence>
<dbReference type="InterPro" id="IPR020988">
    <property type="entry name" value="Pept_U32_collagenase"/>
</dbReference>
<name>A0A6M4INK4_9BACT</name>